<evidence type="ECO:0000313" key="2">
    <source>
        <dbReference type="Proteomes" id="UP000499080"/>
    </source>
</evidence>
<name>A0A4Y2ABW0_ARAVE</name>
<keyword evidence="2" id="KW-1185">Reference proteome</keyword>
<dbReference type="CDD" id="cd09276">
    <property type="entry name" value="Rnase_HI_RT_non_LTR"/>
    <property type="match status" value="1"/>
</dbReference>
<organism evidence="1 2">
    <name type="scientific">Araneus ventricosus</name>
    <name type="common">Orbweaver spider</name>
    <name type="synonym">Epeira ventricosa</name>
    <dbReference type="NCBI Taxonomy" id="182803"/>
    <lineage>
        <taxon>Eukaryota</taxon>
        <taxon>Metazoa</taxon>
        <taxon>Ecdysozoa</taxon>
        <taxon>Arthropoda</taxon>
        <taxon>Chelicerata</taxon>
        <taxon>Arachnida</taxon>
        <taxon>Araneae</taxon>
        <taxon>Araneomorphae</taxon>
        <taxon>Entelegynae</taxon>
        <taxon>Araneoidea</taxon>
        <taxon>Araneidae</taxon>
        <taxon>Araneus</taxon>
    </lineage>
</organism>
<dbReference type="Gene3D" id="3.30.420.10">
    <property type="entry name" value="Ribonuclease H-like superfamily/Ribonuclease H"/>
    <property type="match status" value="1"/>
</dbReference>
<dbReference type="InterPro" id="IPR012337">
    <property type="entry name" value="RNaseH-like_sf"/>
</dbReference>
<dbReference type="AlphaFoldDB" id="A0A4Y2ABW0"/>
<dbReference type="OrthoDB" id="6436721at2759"/>
<dbReference type="InterPro" id="IPR036397">
    <property type="entry name" value="RNaseH_sf"/>
</dbReference>
<protein>
    <submittedName>
        <fullName evidence="1">Uncharacterized protein</fullName>
    </submittedName>
</protein>
<accession>A0A4Y2ABW0</accession>
<dbReference type="SUPFAM" id="SSF53098">
    <property type="entry name" value="Ribonuclease H-like"/>
    <property type="match status" value="1"/>
</dbReference>
<dbReference type="EMBL" id="BGPR01000010">
    <property type="protein sequence ID" value="GBL76706.1"/>
    <property type="molecule type" value="Genomic_DNA"/>
</dbReference>
<dbReference type="GO" id="GO:0003676">
    <property type="term" value="F:nucleic acid binding"/>
    <property type="evidence" value="ECO:0007669"/>
    <property type="project" value="InterPro"/>
</dbReference>
<proteinExistence type="predicted"/>
<sequence>MTAPQLVINKLEVLQNQALHLITGTVKSTPIDAMLLLTGNKPFQDIMKDKALKVLDIRKDLAIPGDIQPLLKPRNHLGVINVDAKLDLVEAIHKKRDVAPSILRSLALETIAARYPANAWLHIFTDGSHFDCHFNVGAGVFSDLFSFQTPTGFIGTAFDGEVVATRIVLKQLLAIHHKFENAVLLSDSQVAIRSISSFELPLTPEISHCQELLRTLTLKGKRIVLQWVPGHCGLWATSYWKIKLFLKNLCTSNSLRYLQTLTALKSWRGVSPSSISHKPRRDAIAAFRLTTGHDCLAAHLHRLGISTEPLCPLCDSGEVMERDHLLRCGALQGLTEVSRYWEARALLRQ</sequence>
<reference evidence="1 2" key="1">
    <citation type="journal article" date="2019" name="Sci. Rep.">
        <title>Orb-weaving spider Araneus ventricosus genome elucidates the spidroin gene catalogue.</title>
        <authorList>
            <person name="Kono N."/>
            <person name="Nakamura H."/>
            <person name="Ohtoshi R."/>
            <person name="Moran D.A.P."/>
            <person name="Shinohara A."/>
            <person name="Yoshida Y."/>
            <person name="Fujiwara M."/>
            <person name="Mori M."/>
            <person name="Tomita M."/>
            <person name="Arakawa K."/>
        </authorList>
    </citation>
    <scope>NUCLEOTIDE SEQUENCE [LARGE SCALE GENOMIC DNA]</scope>
</reference>
<evidence type="ECO:0000313" key="1">
    <source>
        <dbReference type="EMBL" id="GBL76706.1"/>
    </source>
</evidence>
<dbReference type="Proteomes" id="UP000499080">
    <property type="component" value="Unassembled WGS sequence"/>
</dbReference>
<comment type="caution">
    <text evidence="1">The sequence shown here is derived from an EMBL/GenBank/DDBJ whole genome shotgun (WGS) entry which is preliminary data.</text>
</comment>
<gene>
    <name evidence="1" type="ORF">AVEN_53395_1</name>
</gene>